<evidence type="ECO:0000256" key="5">
    <source>
        <dbReference type="PROSITE-ProRule" id="PRU01091"/>
    </source>
</evidence>
<keyword evidence="3 5" id="KW-0238">DNA-binding</keyword>
<dbReference type="SMART" id="SM01043">
    <property type="entry name" value="BTAD"/>
    <property type="match status" value="1"/>
</dbReference>
<comment type="caution">
    <text evidence="8">The sequence shown here is derived from an EMBL/GenBank/DDBJ whole genome shotgun (WGS) entry which is preliminary data.</text>
</comment>
<gene>
    <name evidence="8" type="ORF">H4W79_001119</name>
</gene>
<dbReference type="PROSITE" id="PS51755">
    <property type="entry name" value="OMPR_PHOB"/>
    <property type="match status" value="1"/>
</dbReference>
<organism evidence="8 9">
    <name type="scientific">Nocardiopsis terrae</name>
    <dbReference type="NCBI Taxonomy" id="372655"/>
    <lineage>
        <taxon>Bacteria</taxon>
        <taxon>Bacillati</taxon>
        <taxon>Actinomycetota</taxon>
        <taxon>Actinomycetes</taxon>
        <taxon>Streptosporangiales</taxon>
        <taxon>Nocardiopsidaceae</taxon>
        <taxon>Nocardiopsis</taxon>
    </lineage>
</organism>
<evidence type="ECO:0000313" key="8">
    <source>
        <dbReference type="EMBL" id="MBE1456905.1"/>
    </source>
</evidence>
<dbReference type="Gene3D" id="1.10.10.10">
    <property type="entry name" value="Winged helix-like DNA-binding domain superfamily/Winged helix DNA-binding domain"/>
    <property type="match status" value="1"/>
</dbReference>
<dbReference type="SUPFAM" id="SSF46894">
    <property type="entry name" value="C-terminal effector domain of the bipartite response regulators"/>
    <property type="match status" value="1"/>
</dbReference>
<keyword evidence="9" id="KW-1185">Reference proteome</keyword>
<dbReference type="InterPro" id="IPR036388">
    <property type="entry name" value="WH-like_DNA-bd_sf"/>
</dbReference>
<evidence type="ECO:0000256" key="4">
    <source>
        <dbReference type="ARBA" id="ARBA00023163"/>
    </source>
</evidence>
<dbReference type="Gene3D" id="1.25.40.10">
    <property type="entry name" value="Tetratricopeptide repeat domain"/>
    <property type="match status" value="1"/>
</dbReference>
<evidence type="ECO:0000259" key="7">
    <source>
        <dbReference type="PROSITE" id="PS51755"/>
    </source>
</evidence>
<dbReference type="PANTHER" id="PTHR35807">
    <property type="entry name" value="TRANSCRIPTIONAL REGULATOR REDD-RELATED"/>
    <property type="match status" value="1"/>
</dbReference>
<evidence type="ECO:0000256" key="2">
    <source>
        <dbReference type="ARBA" id="ARBA00023015"/>
    </source>
</evidence>
<evidence type="ECO:0000256" key="1">
    <source>
        <dbReference type="ARBA" id="ARBA00005820"/>
    </source>
</evidence>
<dbReference type="InterPro" id="IPR016032">
    <property type="entry name" value="Sig_transdc_resp-reg_C-effctor"/>
</dbReference>
<sequence>MLSLLALYPDQVIPVPMLIEELWRSAPPRSALATLQTYILQLRRRIGAALGPESPVDPKSILIKQYGGYRLRVPDGCVDVELYQQLIAAARRSVEGGDDETASRIFREALDLWRGSMLVDVPAGPFLEIESKWLEESRLNALEQGIECDLRLGRHTEILAELIALIARYPFHEGLHAQCIIALCRSGRQSQALQVYQTLRARSVEKFGLELSPQMRKLHQAMLTADPSLDMMPRPRPGGPVERSAM</sequence>
<reference evidence="8 9" key="1">
    <citation type="submission" date="2020-10" db="EMBL/GenBank/DDBJ databases">
        <title>Sequencing the genomes of 1000 actinobacteria strains.</title>
        <authorList>
            <person name="Klenk H.-P."/>
        </authorList>
    </citation>
    <scope>NUCLEOTIDE SEQUENCE [LARGE SCALE GENOMIC DNA]</scope>
    <source>
        <strain evidence="8 9">DSM 45157</strain>
    </source>
</reference>
<protein>
    <submittedName>
        <fullName evidence="8">DNA-binding SARP family transcriptional activator</fullName>
    </submittedName>
</protein>
<dbReference type="SUPFAM" id="SSF48452">
    <property type="entry name" value="TPR-like"/>
    <property type="match status" value="1"/>
</dbReference>
<dbReference type="GO" id="GO:0003677">
    <property type="term" value="F:DNA binding"/>
    <property type="evidence" value="ECO:0007669"/>
    <property type="project" value="UniProtKB-KW"/>
</dbReference>
<dbReference type="InterPro" id="IPR005158">
    <property type="entry name" value="BTAD"/>
</dbReference>
<dbReference type="Pfam" id="PF03704">
    <property type="entry name" value="BTAD"/>
    <property type="match status" value="1"/>
</dbReference>
<comment type="similarity">
    <text evidence="1">Belongs to the AfsR/DnrI/RedD regulatory family.</text>
</comment>
<keyword evidence="2" id="KW-0805">Transcription regulation</keyword>
<dbReference type="EMBL" id="JADBDY010000001">
    <property type="protein sequence ID" value="MBE1456905.1"/>
    <property type="molecule type" value="Genomic_DNA"/>
</dbReference>
<dbReference type="InterPro" id="IPR051677">
    <property type="entry name" value="AfsR-DnrI-RedD_regulator"/>
</dbReference>
<name>A0ABR9HCZ7_9ACTN</name>
<dbReference type="Proteomes" id="UP000598217">
    <property type="component" value="Unassembled WGS sequence"/>
</dbReference>
<feature type="domain" description="OmpR/PhoB-type" evidence="7">
    <location>
        <begin position="1"/>
        <end position="73"/>
    </location>
</feature>
<dbReference type="Pfam" id="PF00486">
    <property type="entry name" value="Trans_reg_C"/>
    <property type="match status" value="1"/>
</dbReference>
<keyword evidence="4" id="KW-0804">Transcription</keyword>
<evidence type="ECO:0000313" key="9">
    <source>
        <dbReference type="Proteomes" id="UP000598217"/>
    </source>
</evidence>
<evidence type="ECO:0000256" key="6">
    <source>
        <dbReference type="SAM" id="MobiDB-lite"/>
    </source>
</evidence>
<dbReference type="PANTHER" id="PTHR35807:SF1">
    <property type="entry name" value="TRANSCRIPTIONAL REGULATOR REDD"/>
    <property type="match status" value="1"/>
</dbReference>
<dbReference type="InterPro" id="IPR011990">
    <property type="entry name" value="TPR-like_helical_dom_sf"/>
</dbReference>
<feature type="DNA-binding region" description="OmpR/PhoB-type" evidence="5">
    <location>
        <begin position="1"/>
        <end position="73"/>
    </location>
</feature>
<dbReference type="CDD" id="cd15831">
    <property type="entry name" value="BTAD"/>
    <property type="match status" value="1"/>
</dbReference>
<feature type="region of interest" description="Disordered" evidence="6">
    <location>
        <begin position="227"/>
        <end position="246"/>
    </location>
</feature>
<accession>A0ABR9HCZ7</accession>
<dbReference type="InterPro" id="IPR001867">
    <property type="entry name" value="OmpR/PhoB-type_DNA-bd"/>
</dbReference>
<evidence type="ECO:0000256" key="3">
    <source>
        <dbReference type="ARBA" id="ARBA00023125"/>
    </source>
</evidence>
<proteinExistence type="inferred from homology"/>